<evidence type="ECO:0000313" key="3">
    <source>
        <dbReference type="Proteomes" id="UP001054945"/>
    </source>
</evidence>
<reference evidence="2 3" key="1">
    <citation type="submission" date="2021-06" db="EMBL/GenBank/DDBJ databases">
        <title>Caerostris extrusa draft genome.</title>
        <authorList>
            <person name="Kono N."/>
            <person name="Arakawa K."/>
        </authorList>
    </citation>
    <scope>NUCLEOTIDE SEQUENCE [LARGE SCALE GENOMIC DNA]</scope>
</reference>
<sequence>MKDMKFARMKGNGEGINNSTKKGKKAVELHTQDKNVNTGSELLLLHKLGLWLFVTNNSSVHTPRRFMTASCFWSTFYTMGIRICSTRQGKINEWQNEE</sequence>
<evidence type="ECO:0000313" key="2">
    <source>
        <dbReference type="EMBL" id="GIY15490.1"/>
    </source>
</evidence>
<feature type="region of interest" description="Disordered" evidence="1">
    <location>
        <begin position="1"/>
        <end position="25"/>
    </location>
</feature>
<gene>
    <name evidence="2" type="ORF">CEXT_587641</name>
</gene>
<proteinExistence type="predicted"/>
<dbReference type="EMBL" id="BPLR01007240">
    <property type="protein sequence ID" value="GIY15490.1"/>
    <property type="molecule type" value="Genomic_DNA"/>
</dbReference>
<accession>A0AAV4R1X9</accession>
<evidence type="ECO:0000256" key="1">
    <source>
        <dbReference type="SAM" id="MobiDB-lite"/>
    </source>
</evidence>
<comment type="caution">
    <text evidence="2">The sequence shown here is derived from an EMBL/GenBank/DDBJ whole genome shotgun (WGS) entry which is preliminary data.</text>
</comment>
<keyword evidence="3" id="KW-1185">Reference proteome</keyword>
<dbReference type="Proteomes" id="UP001054945">
    <property type="component" value="Unassembled WGS sequence"/>
</dbReference>
<protein>
    <submittedName>
        <fullName evidence="2">Uncharacterized protein</fullName>
    </submittedName>
</protein>
<name>A0AAV4R1X9_CAEEX</name>
<dbReference type="AlphaFoldDB" id="A0AAV4R1X9"/>
<organism evidence="2 3">
    <name type="scientific">Caerostris extrusa</name>
    <name type="common">Bark spider</name>
    <name type="synonym">Caerostris bankana</name>
    <dbReference type="NCBI Taxonomy" id="172846"/>
    <lineage>
        <taxon>Eukaryota</taxon>
        <taxon>Metazoa</taxon>
        <taxon>Ecdysozoa</taxon>
        <taxon>Arthropoda</taxon>
        <taxon>Chelicerata</taxon>
        <taxon>Arachnida</taxon>
        <taxon>Araneae</taxon>
        <taxon>Araneomorphae</taxon>
        <taxon>Entelegynae</taxon>
        <taxon>Araneoidea</taxon>
        <taxon>Araneidae</taxon>
        <taxon>Caerostris</taxon>
    </lineage>
</organism>